<keyword evidence="2" id="KW-0812">Transmembrane</keyword>
<feature type="transmembrane region" description="Helical" evidence="2">
    <location>
        <begin position="285"/>
        <end position="305"/>
    </location>
</feature>
<gene>
    <name evidence="4" type="ORF">BDV95DRAFT_598925</name>
</gene>
<dbReference type="PANTHER" id="PTHR34502:SF4">
    <property type="entry name" value="DUF6594 DOMAIN-CONTAINING PROTEIN"/>
    <property type="match status" value="1"/>
</dbReference>
<dbReference type="AlphaFoldDB" id="A0A7C8I7D3"/>
<feature type="transmembrane region" description="Helical" evidence="2">
    <location>
        <begin position="260"/>
        <end position="278"/>
    </location>
</feature>
<feature type="domain" description="DUF6594" evidence="3">
    <location>
        <begin position="181"/>
        <end position="297"/>
    </location>
</feature>
<feature type="coiled-coil region" evidence="1">
    <location>
        <begin position="100"/>
        <end position="127"/>
    </location>
</feature>
<name>A0A7C8I7D3_9PLEO</name>
<dbReference type="EMBL" id="JAADJZ010000028">
    <property type="protein sequence ID" value="KAF2866287.1"/>
    <property type="molecule type" value="Genomic_DNA"/>
</dbReference>
<comment type="caution">
    <text evidence="4">The sequence shown here is derived from an EMBL/GenBank/DDBJ whole genome shotgun (WGS) entry which is preliminary data.</text>
</comment>
<evidence type="ECO:0000256" key="2">
    <source>
        <dbReference type="SAM" id="Phobius"/>
    </source>
</evidence>
<accession>A0A7C8I7D3</accession>
<protein>
    <recommendedName>
        <fullName evidence="3">DUF6594 domain-containing protein</fullName>
    </recommendedName>
</protein>
<evidence type="ECO:0000313" key="5">
    <source>
        <dbReference type="Proteomes" id="UP000481861"/>
    </source>
</evidence>
<keyword evidence="2" id="KW-0472">Membrane</keyword>
<organism evidence="4 5">
    <name type="scientific">Massariosphaeria phaeospora</name>
    <dbReference type="NCBI Taxonomy" id="100035"/>
    <lineage>
        <taxon>Eukaryota</taxon>
        <taxon>Fungi</taxon>
        <taxon>Dikarya</taxon>
        <taxon>Ascomycota</taxon>
        <taxon>Pezizomycotina</taxon>
        <taxon>Dothideomycetes</taxon>
        <taxon>Pleosporomycetidae</taxon>
        <taxon>Pleosporales</taxon>
        <taxon>Pleosporales incertae sedis</taxon>
        <taxon>Massariosphaeria</taxon>
    </lineage>
</organism>
<evidence type="ECO:0000313" key="4">
    <source>
        <dbReference type="EMBL" id="KAF2866287.1"/>
    </source>
</evidence>
<dbReference type="Proteomes" id="UP000481861">
    <property type="component" value="Unassembled WGS sequence"/>
</dbReference>
<keyword evidence="2" id="KW-1133">Transmembrane helix</keyword>
<evidence type="ECO:0000259" key="3">
    <source>
        <dbReference type="Pfam" id="PF20237"/>
    </source>
</evidence>
<keyword evidence="5" id="KW-1185">Reference proteome</keyword>
<proteinExistence type="predicted"/>
<dbReference type="PANTHER" id="PTHR34502">
    <property type="entry name" value="DUF6594 DOMAIN-CONTAINING PROTEIN-RELATED"/>
    <property type="match status" value="1"/>
</dbReference>
<dbReference type="OrthoDB" id="3533814at2759"/>
<feature type="transmembrane region" description="Helical" evidence="2">
    <location>
        <begin position="230"/>
        <end position="254"/>
    </location>
</feature>
<evidence type="ECO:0000256" key="1">
    <source>
        <dbReference type="SAM" id="Coils"/>
    </source>
</evidence>
<feature type="domain" description="DUF6594" evidence="3">
    <location>
        <begin position="78"/>
        <end position="174"/>
    </location>
</feature>
<reference evidence="4 5" key="1">
    <citation type="submission" date="2020-01" db="EMBL/GenBank/DDBJ databases">
        <authorList>
            <consortium name="DOE Joint Genome Institute"/>
            <person name="Haridas S."/>
            <person name="Albert R."/>
            <person name="Binder M."/>
            <person name="Bloem J."/>
            <person name="Labutti K."/>
            <person name="Salamov A."/>
            <person name="Andreopoulos B."/>
            <person name="Baker S.E."/>
            <person name="Barry K."/>
            <person name="Bills G."/>
            <person name="Bluhm B.H."/>
            <person name="Cannon C."/>
            <person name="Castanera R."/>
            <person name="Culley D.E."/>
            <person name="Daum C."/>
            <person name="Ezra D."/>
            <person name="Gonzalez J.B."/>
            <person name="Henrissat B."/>
            <person name="Kuo A."/>
            <person name="Liang C."/>
            <person name="Lipzen A."/>
            <person name="Lutzoni F."/>
            <person name="Magnuson J."/>
            <person name="Mondo S."/>
            <person name="Nolan M."/>
            <person name="Ohm R."/>
            <person name="Pangilinan J."/>
            <person name="Park H.-J.H."/>
            <person name="Ramirez L."/>
            <person name="Alfaro M."/>
            <person name="Sun H."/>
            <person name="Tritt A."/>
            <person name="Yoshinaga Y."/>
            <person name="Zwiers L.-H.L."/>
            <person name="Turgeon B.G."/>
            <person name="Goodwin S.B."/>
            <person name="Spatafora J.W."/>
            <person name="Crous P.W."/>
            <person name="Grigoriev I.V."/>
        </authorList>
    </citation>
    <scope>NUCLEOTIDE SEQUENCE [LARGE SCALE GENOMIC DNA]</scope>
    <source>
        <strain evidence="4 5">CBS 611.86</strain>
    </source>
</reference>
<sequence>MSRRFDVPWHNAAESDPISSLRTRIDVDRKSTCYNYRVNQTGERNTSVSYRSRHHSTIDFLTVDTEEAANLPRYLSGYPSLAAFIASDRDLTTLIYKRFNRLAARHLLHLQSELAELQAQQDQFDQDDLYSDLETKQYSRNWPEFCEAAEHDGKQKGKKDLGKDIGAKLKEYSAHSGTLFDDPDDLVALRAREDRDVLTAVAQDHLAWLFQTRGSYGNIAYSSDRRIAQFVAVLSTINAAALLIGAIVSLYAVASPKKKLGIIAVFTRLFATNIGILTNARRAELFAACAGYAAVLVVFRDFAIIPDRDMNLLYL</sequence>
<keyword evidence="1" id="KW-0175">Coiled coil</keyword>
<dbReference type="InterPro" id="IPR046529">
    <property type="entry name" value="DUF6594"/>
</dbReference>
<dbReference type="Pfam" id="PF20237">
    <property type="entry name" value="DUF6594"/>
    <property type="match status" value="2"/>
</dbReference>